<dbReference type="Proteomes" id="UP000009326">
    <property type="component" value="Unassembled WGS sequence"/>
</dbReference>
<dbReference type="InterPro" id="IPR027417">
    <property type="entry name" value="P-loop_NTPase"/>
</dbReference>
<keyword evidence="6" id="KW-1185">Reference proteome</keyword>
<evidence type="ECO:0000313" key="6">
    <source>
        <dbReference type="Proteomes" id="UP000051521"/>
    </source>
</evidence>
<gene>
    <name evidence="3" type="ORF">BN52_01385</name>
    <name evidence="4" type="ORF">FC38_GL000403</name>
</gene>
<dbReference type="Proteomes" id="UP000051521">
    <property type="component" value="Unassembled WGS sequence"/>
</dbReference>
<dbReference type="AlphaFoldDB" id="I7J2P7"/>
<evidence type="ECO:0000259" key="2">
    <source>
        <dbReference type="Pfam" id="PF20441"/>
    </source>
</evidence>
<reference evidence="3 5" key="1">
    <citation type="submission" date="2012-06" db="EMBL/GenBank/DDBJ databases">
        <title>Draft genome sequence of Lactobacillus gigeriorum CRBIP 24.85T, isolated from chicken crop.</title>
        <authorList>
            <person name="Cousin S."/>
            <person name="Ma L."/>
            <person name="Creno S."/>
            <person name="Clermont D."/>
            <person name="Loux V."/>
            <person name="Bizet C."/>
            <person name="Bouchier C."/>
        </authorList>
    </citation>
    <scope>NUCLEOTIDE SEQUENCE [LARGE SCALE GENOMIC DNA]</scope>
    <source>
        <strain evidence="5">CRBIP 24.85T</strain>
        <strain evidence="3">Type strain: CRBIP 24.85</strain>
    </source>
</reference>
<dbReference type="EMBL" id="AYZO01000014">
    <property type="protein sequence ID" value="KRN12000.1"/>
    <property type="molecule type" value="Genomic_DNA"/>
</dbReference>
<evidence type="ECO:0000313" key="4">
    <source>
        <dbReference type="EMBL" id="KRN12000.1"/>
    </source>
</evidence>
<dbReference type="Pfam" id="PF20441">
    <property type="entry name" value="TerL_nuclease"/>
    <property type="match status" value="1"/>
</dbReference>
<dbReference type="STRING" id="1423751.FC38_GL000403"/>
<dbReference type="OrthoDB" id="9760250at2"/>
<feature type="domain" description="Terminase large subunit-like ATPase" evidence="1">
    <location>
        <begin position="102"/>
        <end position="264"/>
    </location>
</feature>
<organism evidence="3 5">
    <name type="scientific">Lactobacillus gigeriorum DSM 23908 = CRBIP 24.85</name>
    <dbReference type="NCBI Taxonomy" id="1423751"/>
    <lineage>
        <taxon>Bacteria</taxon>
        <taxon>Bacillati</taxon>
        <taxon>Bacillota</taxon>
        <taxon>Bacilli</taxon>
        <taxon>Lactobacillales</taxon>
        <taxon>Lactobacillaceae</taxon>
        <taxon>Lactobacillus</taxon>
    </lineage>
</organism>
<dbReference type="Gene3D" id="3.40.50.300">
    <property type="entry name" value="P-loop containing nucleotide triphosphate hydrolases"/>
    <property type="match status" value="1"/>
</dbReference>
<sequence>MQRVDLTQTHDVLGAYKNIDFKNIRERYQDPGTTYAFDVLDGKIIAPYKIQLACFRHLRDLQRQNTSDFPYHYDVNLLNKFLKFAAICPTGESVNKLVKLEPWQKFIYSQMLAWRDAQDYKRFTRVILSMARHNGKTYLMALLIVYEFLIGSIGKANQDYLVSSINYKQTTKLLGYVKKTLQHVLQVEPFKSYGEEVGLSSDSLTSQSDTIRMRQNNNRILGITYNAGSYDGFHFSLAIGDEFGQITDSQGVSDITTGQTRSSNDDHTDYQFVQISTAYPDPTTPFHKDEVTSMENMERDFDRTSGDNYLCLVWEQDNKDELFQEATWVKSNPLALMVPQMIDDLKKARSNALMTDTITKFENKSLNIWLEQSATSFLKLDDVVDAIDNDFVIDGRDVYIGLDYSMFSDNTAIGFVYPYEVNGQARWHIEQHSFIPFNQAGSIEVKENQDGLAYRELEKRGFCTITGHPDGIINPEQVYRWLIEYVNKHRLHVIFFGYDRFGSYQVKNITESLIANTEWAVMDVAQRTSTLGNPTKFLQEIFYTHAVSRPDDPVLEKALLNAIVKEDKIGIQIDKNAASLKIDVVDAIIDALYQGMYHFEDFGMVNDRSKQVERMTQQQVLDWFNNPDSGLLGGGDFDD</sequence>
<dbReference type="RefSeq" id="WP_008473084.1">
    <property type="nucleotide sequence ID" value="NZ_AYZO01000014.1"/>
</dbReference>
<dbReference type="Pfam" id="PF03354">
    <property type="entry name" value="TerL_ATPase"/>
    <property type="match status" value="1"/>
</dbReference>
<proteinExistence type="predicted"/>
<dbReference type="InterPro" id="IPR005021">
    <property type="entry name" value="Terminase_largesu-like"/>
</dbReference>
<accession>I7J2P7</accession>
<dbReference type="PATRIC" id="fig|1423751.3.peg.425"/>
<feature type="domain" description="Terminase large subunit-like endonuclease" evidence="2">
    <location>
        <begin position="306"/>
        <end position="594"/>
    </location>
</feature>
<dbReference type="PANTHER" id="PTHR41287:SF1">
    <property type="entry name" value="PROTEIN YMFN"/>
    <property type="match status" value="1"/>
</dbReference>
<dbReference type="InterPro" id="IPR046462">
    <property type="entry name" value="TerL_nuclease"/>
</dbReference>
<protein>
    <submittedName>
        <fullName evidence="3 4">Terminase</fullName>
    </submittedName>
</protein>
<dbReference type="InterPro" id="IPR046461">
    <property type="entry name" value="TerL_ATPase"/>
</dbReference>
<evidence type="ECO:0000313" key="5">
    <source>
        <dbReference type="Proteomes" id="UP000009326"/>
    </source>
</evidence>
<comment type="caution">
    <text evidence="3">The sequence shown here is derived from an EMBL/GenBank/DDBJ whole genome shotgun (WGS) entry which is preliminary data.</text>
</comment>
<name>I7J2P7_9LACO</name>
<dbReference type="GO" id="GO:0004519">
    <property type="term" value="F:endonuclease activity"/>
    <property type="evidence" value="ECO:0007669"/>
    <property type="project" value="InterPro"/>
</dbReference>
<dbReference type="PANTHER" id="PTHR41287">
    <property type="match status" value="1"/>
</dbReference>
<evidence type="ECO:0000313" key="3">
    <source>
        <dbReference type="EMBL" id="CCI86987.1"/>
    </source>
</evidence>
<dbReference type="EMBL" id="CAKC01000044">
    <property type="protein sequence ID" value="CCI86987.1"/>
    <property type="molecule type" value="Genomic_DNA"/>
</dbReference>
<reference evidence="4 6" key="2">
    <citation type="journal article" date="2015" name="Genome Announc.">
        <title>Expanding the biotechnology potential of lactobacilli through comparative genomics of 213 strains and associated genera.</title>
        <authorList>
            <person name="Sun Z."/>
            <person name="Harris H.M."/>
            <person name="McCann A."/>
            <person name="Guo C."/>
            <person name="Argimon S."/>
            <person name="Zhang W."/>
            <person name="Yang X."/>
            <person name="Jeffery I.B."/>
            <person name="Cooney J.C."/>
            <person name="Kagawa T.F."/>
            <person name="Liu W."/>
            <person name="Song Y."/>
            <person name="Salvetti E."/>
            <person name="Wrobel A."/>
            <person name="Rasinkangas P."/>
            <person name="Parkhill J."/>
            <person name="Rea M.C."/>
            <person name="O'Sullivan O."/>
            <person name="Ritari J."/>
            <person name="Douillard F.P."/>
            <person name="Paul Ross R."/>
            <person name="Yang R."/>
            <person name="Briner A.E."/>
            <person name="Felis G.E."/>
            <person name="de Vos W.M."/>
            <person name="Barrangou R."/>
            <person name="Klaenhammer T.R."/>
            <person name="Caufield P.W."/>
            <person name="Cui Y."/>
            <person name="Zhang H."/>
            <person name="O'Toole P.W."/>
        </authorList>
    </citation>
    <scope>NUCLEOTIDE SEQUENCE [LARGE SCALE GENOMIC DNA]</scope>
    <source>
        <strain evidence="4 6">DSM 23908</strain>
    </source>
</reference>
<evidence type="ECO:0000259" key="1">
    <source>
        <dbReference type="Pfam" id="PF03354"/>
    </source>
</evidence>